<feature type="region of interest" description="Disordered" evidence="6">
    <location>
        <begin position="80"/>
        <end position="112"/>
    </location>
</feature>
<dbReference type="Pfam" id="PF01841">
    <property type="entry name" value="Transglut_core"/>
    <property type="match status" value="1"/>
</dbReference>
<dbReference type="EMBL" id="JAAMPI010001362">
    <property type="protein sequence ID" value="KAF4625506.1"/>
    <property type="molecule type" value="Genomic_DNA"/>
</dbReference>
<dbReference type="Gene3D" id="3.10.620.30">
    <property type="match status" value="1"/>
</dbReference>
<dbReference type="InterPro" id="IPR002931">
    <property type="entry name" value="Transglutaminase-like"/>
</dbReference>
<protein>
    <recommendedName>
        <fullName evidence="5">Protein PNG1</fullName>
    </recommendedName>
    <alternativeName>
        <fullName evidence="4">Protein png1</fullName>
    </alternativeName>
</protein>
<accession>A0A8H4RBE7</accession>
<comment type="similarity">
    <text evidence="1">Belongs to the transglutaminase-like superfamily. PNGase family.</text>
</comment>
<gene>
    <name evidence="8" type="ORF">G7Y89_g12662</name>
</gene>
<keyword evidence="9" id="KW-1185">Reference proteome</keyword>
<evidence type="ECO:0000313" key="8">
    <source>
        <dbReference type="EMBL" id="KAF4625506.1"/>
    </source>
</evidence>
<dbReference type="OrthoDB" id="409136at2759"/>
<feature type="compositionally biased region" description="Basic and acidic residues" evidence="6">
    <location>
        <begin position="19"/>
        <end position="42"/>
    </location>
</feature>
<dbReference type="SMART" id="SM00460">
    <property type="entry name" value="TGc"/>
    <property type="match status" value="1"/>
</dbReference>
<sequence length="1210" mass="135500">MNSEIFVVERLPLSSSQIHAEKREDPTQDLPERSSSWRDHANNYRPIPRFRGVWQESISGSDSVARSKFSESRTFTPKLPTAYCPTVSSEGSGARQDHPHFSSENYLSTPQDSHRTFNAFSEEQSQSSQLPYPDFADVKRVPGTDQNIYPRAPISPEFHERYPQLVDFFKQAVDVHKFLKHHTSRINYELRLCGSTPSNAVASIIVFCTEAIFKQLRSLLNSRHIRRQYQLEKASVANKFSFTPNKPHQQVPISAIVPFKVVFWREATTPTQRRSAIDQVIAQSHSFLTMCGSLVRYGDRTSTLGLLISVDSKLYGLTVDHLFNKQKEEEQPMIEKESNILFDESDTEENQVDWSWVDDVAYEDMDNYQRASDNGSVASGRPDVEVATGQALVEQRGTSINGYKVDPAHNLDTSTPYLDWSLIGFDNGYFERPNAFYSEDDPVNPKFLTKMSAAPKASAVLVFMISGASGTRKGVMLNSNSYIGGKLGESLCQTWNVILSESICVIDGDCGSLVVNQETLEIYGYVVASNPLGEAYVVPLRNTFHQIRDALGAKELSLPSPASLTENLVAYYYKTGNIDVADGEKLILASVVAEKQFDVETIPELAPRGGRSTAVEVADHDDIVSGGSKAASLLREKGANIDALAEDYKKTPLHTTVENRIDAIGGISEEKITEIHDNAEDGDSAITSGASLTIEKMACCSQSHSPTQDVPIEIEVSKEDSSSRVMTTQQGKTPICETSWSSLNASRPGFGSQEGEYGDLWAKNLRSQFEELLRTKRQNESGGSRCPTGSLSPHERPSSSKSRVRASESLSPNTPQLPDYQPSTSNSSFFDVLPSYNSLLNAPNIPLPPVDSQSQGFRNRLISLSLIPTKYENPGLLDEALQVIPLDQIYGEAKEESKYLQAQAESMGNGRKPEWGYQDCVIRALLRWFRSFFTWVNNPPCQICESPTLAQGMTPPTPDESAYGVFRVELYRCSARNCGSYERFPRYNDVWRLLQTRKGRCGEWSNVFTMLCRAVGSRARWVWNAEDHVWTEVYSEMQKRWIHADACERAWDNPRLYAEGWGKKMSYCIAFSNEGATDVTRRYVRKAEHTLARDRCPEQVVLYIINEIRAFRRSNMSNEERFRLGKEDFQEDKELQFYVVASIVQSAVSGLLLMDLSGNSSSYSHAAGTQKPPVGLPDKQPAGRQSGAREWVVVRGENGQHRLPPRDPPQ</sequence>
<dbReference type="FunFam" id="2.20.25.10:FF:000011">
    <property type="entry name" value="peptide-N(4)-(N-acetyl-beta- glucosaminyl)asparagine amidase"/>
    <property type="match status" value="1"/>
</dbReference>
<keyword evidence="3" id="KW-0862">Zinc</keyword>
<dbReference type="Gene3D" id="2.20.25.10">
    <property type="match status" value="1"/>
</dbReference>
<dbReference type="GO" id="GO:0005634">
    <property type="term" value="C:nucleus"/>
    <property type="evidence" value="ECO:0007669"/>
    <property type="project" value="TreeGrafter"/>
</dbReference>
<evidence type="ECO:0000313" key="9">
    <source>
        <dbReference type="Proteomes" id="UP000566819"/>
    </source>
</evidence>
<dbReference type="AlphaFoldDB" id="A0A8H4RBE7"/>
<keyword evidence="2" id="KW-0479">Metal-binding</keyword>
<feature type="domain" description="Transglutaminase-like" evidence="7">
    <location>
        <begin position="993"/>
        <end position="1048"/>
    </location>
</feature>
<dbReference type="GO" id="GO:0036503">
    <property type="term" value="P:ERAD pathway"/>
    <property type="evidence" value="ECO:0007669"/>
    <property type="project" value="UniProtKB-ARBA"/>
</dbReference>
<dbReference type="Proteomes" id="UP000566819">
    <property type="component" value="Unassembled WGS sequence"/>
</dbReference>
<evidence type="ECO:0000256" key="6">
    <source>
        <dbReference type="SAM" id="MobiDB-lite"/>
    </source>
</evidence>
<name>A0A8H4RBE7_9HELO</name>
<feature type="region of interest" description="Disordered" evidence="6">
    <location>
        <begin position="775"/>
        <end position="824"/>
    </location>
</feature>
<feature type="compositionally biased region" description="Polar residues" evidence="6">
    <location>
        <begin position="102"/>
        <end position="112"/>
    </location>
</feature>
<dbReference type="SUPFAM" id="SSF54001">
    <property type="entry name" value="Cysteine proteinases"/>
    <property type="match status" value="1"/>
</dbReference>
<feature type="region of interest" description="Disordered" evidence="6">
    <location>
        <begin position="17"/>
        <end position="42"/>
    </location>
</feature>
<evidence type="ECO:0000259" key="7">
    <source>
        <dbReference type="SMART" id="SM00460"/>
    </source>
</evidence>
<dbReference type="InterPro" id="IPR050883">
    <property type="entry name" value="PNGase"/>
</dbReference>
<evidence type="ECO:0000256" key="3">
    <source>
        <dbReference type="ARBA" id="ARBA00022833"/>
    </source>
</evidence>
<dbReference type="PANTHER" id="PTHR12143">
    <property type="entry name" value="PEPTIDE N-GLYCANASE PNGASE -RELATED"/>
    <property type="match status" value="1"/>
</dbReference>
<evidence type="ECO:0000256" key="5">
    <source>
        <dbReference type="ARBA" id="ARBA00071953"/>
    </source>
</evidence>
<reference evidence="8 9" key="1">
    <citation type="submission" date="2020-03" db="EMBL/GenBank/DDBJ databases">
        <title>Draft Genome Sequence of Cudoniella acicularis.</title>
        <authorList>
            <person name="Buettner E."/>
            <person name="Kellner H."/>
        </authorList>
    </citation>
    <scope>NUCLEOTIDE SEQUENCE [LARGE SCALE GENOMIC DNA]</scope>
    <source>
        <strain evidence="8 9">DSM 108380</strain>
    </source>
</reference>
<dbReference type="InterPro" id="IPR038765">
    <property type="entry name" value="Papain-like_cys_pep_sf"/>
</dbReference>
<dbReference type="GO" id="GO:0006516">
    <property type="term" value="P:glycoprotein catabolic process"/>
    <property type="evidence" value="ECO:0007669"/>
    <property type="project" value="TreeGrafter"/>
</dbReference>
<dbReference type="PANTHER" id="PTHR12143:SF19">
    <property type="entry name" value="PEPTIDE-N(4)-(N-ACETYL-BETA-GLUCOSAMINYL)ASPARAGINE AMIDASE"/>
    <property type="match status" value="1"/>
</dbReference>
<proteinExistence type="inferred from homology"/>
<dbReference type="FunFam" id="3.10.620.30:FF:000004">
    <property type="entry name" value="Peptidase (PNG1)"/>
    <property type="match status" value="1"/>
</dbReference>
<organism evidence="8 9">
    <name type="scientific">Cudoniella acicularis</name>
    <dbReference type="NCBI Taxonomy" id="354080"/>
    <lineage>
        <taxon>Eukaryota</taxon>
        <taxon>Fungi</taxon>
        <taxon>Dikarya</taxon>
        <taxon>Ascomycota</taxon>
        <taxon>Pezizomycotina</taxon>
        <taxon>Leotiomycetes</taxon>
        <taxon>Helotiales</taxon>
        <taxon>Tricladiaceae</taxon>
        <taxon>Cudoniella</taxon>
    </lineage>
</organism>
<evidence type="ECO:0000256" key="2">
    <source>
        <dbReference type="ARBA" id="ARBA00022723"/>
    </source>
</evidence>
<evidence type="ECO:0000256" key="1">
    <source>
        <dbReference type="ARBA" id="ARBA00009390"/>
    </source>
</evidence>
<feature type="compositionally biased region" description="Polar residues" evidence="6">
    <location>
        <begin position="812"/>
        <end position="824"/>
    </location>
</feature>
<dbReference type="GO" id="GO:0005829">
    <property type="term" value="C:cytosol"/>
    <property type="evidence" value="ECO:0007669"/>
    <property type="project" value="TreeGrafter"/>
</dbReference>
<dbReference type="GO" id="GO:0000224">
    <property type="term" value="F:peptide-N4-(N-acetyl-beta-glucosaminyl)asparagine amidase activity"/>
    <property type="evidence" value="ECO:0007669"/>
    <property type="project" value="UniProtKB-ARBA"/>
</dbReference>
<feature type="region of interest" description="Disordered" evidence="6">
    <location>
        <begin position="1162"/>
        <end position="1189"/>
    </location>
</feature>
<comment type="caution">
    <text evidence="8">The sequence shown here is derived from an EMBL/GenBank/DDBJ whole genome shotgun (WGS) entry which is preliminary data.</text>
</comment>
<evidence type="ECO:0000256" key="4">
    <source>
        <dbReference type="ARBA" id="ARBA00071430"/>
    </source>
</evidence>
<dbReference type="GO" id="GO:0046872">
    <property type="term" value="F:metal ion binding"/>
    <property type="evidence" value="ECO:0007669"/>
    <property type="project" value="UniProtKB-KW"/>
</dbReference>